<dbReference type="EMBL" id="BOOF01000064">
    <property type="protein sequence ID" value="GIH66986.1"/>
    <property type="molecule type" value="Genomic_DNA"/>
</dbReference>
<evidence type="ECO:0000313" key="1">
    <source>
        <dbReference type="EMBL" id="GIH66986.1"/>
    </source>
</evidence>
<name>A0ABQ4GZW5_9ACTN</name>
<dbReference type="Gene3D" id="3.90.1670.10">
    <property type="entry name" value="FdhE-like domain"/>
    <property type="match status" value="1"/>
</dbReference>
<keyword evidence="2" id="KW-1185">Reference proteome</keyword>
<dbReference type="InterPro" id="IPR024064">
    <property type="entry name" value="FdhE-like_sf"/>
</dbReference>
<gene>
    <name evidence="1" type="ORF">Msi02_78030</name>
</gene>
<proteinExistence type="predicted"/>
<reference evidence="1 2" key="1">
    <citation type="submission" date="2021-01" db="EMBL/GenBank/DDBJ databases">
        <title>Whole genome shotgun sequence of Microbispora siamensis NBRC 104113.</title>
        <authorList>
            <person name="Komaki H."/>
            <person name="Tamura T."/>
        </authorList>
    </citation>
    <scope>NUCLEOTIDE SEQUENCE [LARGE SCALE GENOMIC DNA]</scope>
    <source>
        <strain evidence="1 2">NBRC 104113</strain>
    </source>
</reference>
<protein>
    <submittedName>
        <fullName evidence="1">Uncharacterized protein</fullName>
    </submittedName>
</protein>
<evidence type="ECO:0000313" key="2">
    <source>
        <dbReference type="Proteomes" id="UP000660454"/>
    </source>
</evidence>
<dbReference type="Proteomes" id="UP000660454">
    <property type="component" value="Unassembled WGS sequence"/>
</dbReference>
<comment type="caution">
    <text evidence="1">The sequence shown here is derived from an EMBL/GenBank/DDBJ whole genome shotgun (WGS) entry which is preliminary data.</text>
</comment>
<accession>A0ABQ4GZW5</accession>
<dbReference type="SUPFAM" id="SSF144020">
    <property type="entry name" value="FdhE-like"/>
    <property type="match status" value="1"/>
</dbReference>
<sequence>MAEPPMPPIEGRLRHWAEEFAARRDLPVADLRIDPPLHREEAEGLVLALRSGLVMVERAGVFRLAGAHAAKGPYNLFSTGPRPMLNREYLIQIATFAELVVHHRWPARQVVFEYDAFDLGVLDEGDRPAILVETKRDEAGLDVMLSRVTAAREDEVLQPRTADQRKASALVRLRPRRFLAVAPGVRRCFGSVVEDGRVRLIPRSEIPHGTRGDRDCPVCGGEDVTGSRLPDGRIALLCGGCHYRWSRTPRHPCPRCGSGDVEENGYRGWAFEDEEEARDNPDADWHYVDWRVFRCSRCHNEWREGSRAG</sequence>
<organism evidence="1 2">
    <name type="scientific">Microbispora siamensis</name>
    <dbReference type="NCBI Taxonomy" id="564413"/>
    <lineage>
        <taxon>Bacteria</taxon>
        <taxon>Bacillati</taxon>
        <taxon>Actinomycetota</taxon>
        <taxon>Actinomycetes</taxon>
        <taxon>Streptosporangiales</taxon>
        <taxon>Streptosporangiaceae</taxon>
        <taxon>Microbispora</taxon>
    </lineage>
</organism>
<dbReference type="RefSeq" id="WP_204052728.1">
    <property type="nucleotide sequence ID" value="NZ_BOOF01000064.1"/>
</dbReference>